<keyword evidence="1" id="KW-0472">Membrane</keyword>
<feature type="transmembrane region" description="Helical" evidence="1">
    <location>
        <begin position="34"/>
        <end position="55"/>
    </location>
</feature>
<evidence type="ECO:0000256" key="1">
    <source>
        <dbReference type="SAM" id="Phobius"/>
    </source>
</evidence>
<dbReference type="AlphaFoldDB" id="A0A839IM13"/>
<gene>
    <name evidence="2" type="ORF">H4O21_05180</name>
</gene>
<feature type="transmembrane region" description="Helical" evidence="1">
    <location>
        <begin position="62"/>
        <end position="80"/>
    </location>
</feature>
<organism evidence="2 3">
    <name type="scientific">Oceanospirillum sediminis</name>
    <dbReference type="NCBI Taxonomy" id="2760088"/>
    <lineage>
        <taxon>Bacteria</taxon>
        <taxon>Pseudomonadati</taxon>
        <taxon>Pseudomonadota</taxon>
        <taxon>Gammaproteobacteria</taxon>
        <taxon>Oceanospirillales</taxon>
        <taxon>Oceanospirillaceae</taxon>
        <taxon>Oceanospirillum</taxon>
    </lineage>
</organism>
<dbReference type="Proteomes" id="UP000565262">
    <property type="component" value="Unassembled WGS sequence"/>
</dbReference>
<accession>A0A839IM13</accession>
<dbReference type="RefSeq" id="WP_182807775.1">
    <property type="nucleotide sequence ID" value="NZ_JACJFM010000004.1"/>
</dbReference>
<keyword evidence="1" id="KW-1133">Transmembrane helix</keyword>
<protein>
    <submittedName>
        <fullName evidence="2">Uncharacterized protein</fullName>
    </submittedName>
</protein>
<dbReference type="EMBL" id="JACJFM010000004">
    <property type="protein sequence ID" value="MBB1485998.1"/>
    <property type="molecule type" value="Genomic_DNA"/>
</dbReference>
<evidence type="ECO:0000313" key="2">
    <source>
        <dbReference type="EMBL" id="MBB1485998.1"/>
    </source>
</evidence>
<dbReference type="PROSITE" id="PS51257">
    <property type="entry name" value="PROKAR_LIPOPROTEIN"/>
    <property type="match status" value="1"/>
</dbReference>
<proteinExistence type="predicted"/>
<keyword evidence="3" id="KW-1185">Reference proteome</keyword>
<comment type="caution">
    <text evidence="2">The sequence shown here is derived from an EMBL/GenBank/DDBJ whole genome shotgun (WGS) entry which is preliminary data.</text>
</comment>
<reference evidence="2 3" key="1">
    <citation type="submission" date="2020-08" db="EMBL/GenBank/DDBJ databases">
        <title>Oceanospirillum sp. nov. isolated from marine sediment.</title>
        <authorList>
            <person name="Ji X."/>
        </authorList>
    </citation>
    <scope>NUCLEOTIDE SEQUENCE [LARGE SCALE GENOMIC DNA]</scope>
    <source>
        <strain evidence="2 3">D5</strain>
    </source>
</reference>
<evidence type="ECO:0000313" key="3">
    <source>
        <dbReference type="Proteomes" id="UP000565262"/>
    </source>
</evidence>
<keyword evidence="1" id="KW-0812">Transmembrane</keyword>
<sequence length="87" mass="9188">MIAKMFSGVAGGLSLAIAASCWLSLYLPAGDHERWFVAGLIIFPLALGGCLALWLENARASWSSLAINAAFATIALNYHLTAYTALS</sequence>
<name>A0A839IM13_9GAMM</name>